<evidence type="ECO:0000313" key="2">
    <source>
        <dbReference type="EMBL" id="CAE0690385.1"/>
    </source>
</evidence>
<accession>A0A7S4E4S5</accession>
<feature type="region of interest" description="Disordered" evidence="1">
    <location>
        <begin position="105"/>
        <end position="134"/>
    </location>
</feature>
<reference evidence="2" key="1">
    <citation type="submission" date="2021-01" db="EMBL/GenBank/DDBJ databases">
        <authorList>
            <person name="Corre E."/>
            <person name="Pelletier E."/>
            <person name="Niang G."/>
            <person name="Scheremetjew M."/>
            <person name="Finn R."/>
            <person name="Kale V."/>
            <person name="Holt S."/>
            <person name="Cochrane G."/>
            <person name="Meng A."/>
            <person name="Brown T."/>
            <person name="Cohen L."/>
        </authorList>
    </citation>
    <scope>NUCLEOTIDE SEQUENCE</scope>
    <source>
        <strain evidence="2">CCMP1756</strain>
    </source>
</reference>
<name>A0A7S4E4S5_9STRA</name>
<feature type="compositionally biased region" description="Low complexity" evidence="1">
    <location>
        <begin position="123"/>
        <end position="134"/>
    </location>
</feature>
<evidence type="ECO:0000313" key="4">
    <source>
        <dbReference type="Proteomes" id="UP000789595"/>
    </source>
</evidence>
<evidence type="ECO:0000256" key="1">
    <source>
        <dbReference type="SAM" id="MobiDB-lite"/>
    </source>
</evidence>
<keyword evidence="4" id="KW-1185">Reference proteome</keyword>
<reference evidence="3" key="2">
    <citation type="submission" date="2021-11" db="EMBL/GenBank/DDBJ databases">
        <authorList>
            <consortium name="Genoscope - CEA"/>
            <person name="William W."/>
        </authorList>
    </citation>
    <scope>NUCLEOTIDE SEQUENCE</scope>
</reference>
<dbReference type="OrthoDB" id="236052at2759"/>
<dbReference type="Proteomes" id="UP000789595">
    <property type="component" value="Unassembled WGS sequence"/>
</dbReference>
<protein>
    <submittedName>
        <fullName evidence="2">Uncharacterized protein</fullName>
    </submittedName>
</protein>
<organism evidence="2">
    <name type="scientific">Pelagomonas calceolata</name>
    <dbReference type="NCBI Taxonomy" id="35677"/>
    <lineage>
        <taxon>Eukaryota</taxon>
        <taxon>Sar</taxon>
        <taxon>Stramenopiles</taxon>
        <taxon>Ochrophyta</taxon>
        <taxon>Pelagophyceae</taxon>
        <taxon>Pelagomonadales</taxon>
        <taxon>Pelagomonadaceae</taxon>
        <taxon>Pelagomonas</taxon>
    </lineage>
</organism>
<feature type="region of interest" description="Disordered" evidence="1">
    <location>
        <begin position="249"/>
        <end position="284"/>
    </location>
</feature>
<dbReference type="EMBL" id="CAKKNE010000005">
    <property type="protein sequence ID" value="CAH0378052.1"/>
    <property type="molecule type" value="Genomic_DNA"/>
</dbReference>
<gene>
    <name evidence="2" type="ORF">PCAL00307_LOCUS5821</name>
    <name evidence="3" type="ORF">PECAL_5P25710</name>
</gene>
<feature type="compositionally biased region" description="Polar residues" evidence="1">
    <location>
        <begin position="333"/>
        <end position="344"/>
    </location>
</feature>
<proteinExistence type="predicted"/>
<sequence length="350" mass="38149">MLGSFAFAQPDARVAPTMAQSPGPESVRSSTESLHMTLAQHLDVKESDDTELQALLSRVDGDVPDDDIDEDELALLEAQLGQKEEPTGALAALGAERCRQRLAVPEEADEDGSDSPTPPPLDAPGGPAAPQRPRAVALRECAKHLQTLVTTIEQENTARNKLPTAKGAALVLKLEDAVDRAEQLRQASGESLDGLRAELGDVPYLAEVLEAAVEVARDEHLAADPDVVKSLREDVDRCLKKVRRDLRKADGSVKRAQARKARANMRPELPPQRGSGFSERRYVRPKKKPVQTAFGYNARDRVTEDVLVIPERKDGLAVKRPDFMKRAPPPTVSRHNAFQPTSNDLAGLQL</sequence>
<feature type="region of interest" description="Disordered" evidence="1">
    <location>
        <begin position="322"/>
        <end position="350"/>
    </location>
</feature>
<dbReference type="AlphaFoldDB" id="A0A7S4E4S5"/>
<evidence type="ECO:0000313" key="3">
    <source>
        <dbReference type="EMBL" id="CAH0378052.1"/>
    </source>
</evidence>
<feature type="region of interest" description="Disordered" evidence="1">
    <location>
        <begin position="1"/>
        <end position="33"/>
    </location>
</feature>
<dbReference type="EMBL" id="HBIW01006944">
    <property type="protein sequence ID" value="CAE0690385.1"/>
    <property type="molecule type" value="Transcribed_RNA"/>
</dbReference>